<keyword evidence="5" id="KW-0732">Signal</keyword>
<evidence type="ECO:0000256" key="5">
    <source>
        <dbReference type="SAM" id="SignalP"/>
    </source>
</evidence>
<feature type="chain" id="PRO_5044305889" evidence="5">
    <location>
        <begin position="24"/>
        <end position="358"/>
    </location>
</feature>
<dbReference type="PANTHER" id="PTHR45648">
    <property type="entry name" value="GDSL LIPASE/ACYLHYDROLASE FAMILY PROTEIN (AFU_ORTHOLOGUE AFUA_4G14700)"/>
    <property type="match status" value="1"/>
</dbReference>
<dbReference type="Pfam" id="PF00657">
    <property type="entry name" value="Lipase_GDSL"/>
    <property type="match status" value="1"/>
</dbReference>
<proteinExistence type="inferred from homology"/>
<dbReference type="InterPro" id="IPR036514">
    <property type="entry name" value="SGNH_hydro_sf"/>
</dbReference>
<reference evidence="7" key="2">
    <citation type="submission" date="2025-08" db="UniProtKB">
        <authorList>
            <consortium name="RefSeq"/>
        </authorList>
    </citation>
    <scope>IDENTIFICATION</scope>
</reference>
<comment type="similarity">
    <text evidence="1">Belongs to the 'GDSL' lipolytic enzyme family.</text>
</comment>
<dbReference type="GO" id="GO:0016042">
    <property type="term" value="P:lipid catabolic process"/>
    <property type="evidence" value="ECO:0007669"/>
    <property type="project" value="UniProtKB-KW"/>
</dbReference>
<dbReference type="PANTHER" id="PTHR45648:SF17">
    <property type="entry name" value="GDSL ESTERASE_LIPASE"/>
    <property type="match status" value="1"/>
</dbReference>
<dbReference type="GeneID" id="18607467"/>
<evidence type="ECO:0000313" key="7">
    <source>
        <dbReference type="RefSeq" id="XP_007041706.2"/>
    </source>
</evidence>
<organism evidence="6 7">
    <name type="scientific">Theobroma cacao</name>
    <name type="common">Cacao</name>
    <name type="synonym">Cocoa</name>
    <dbReference type="NCBI Taxonomy" id="3641"/>
    <lineage>
        <taxon>Eukaryota</taxon>
        <taxon>Viridiplantae</taxon>
        <taxon>Streptophyta</taxon>
        <taxon>Embryophyta</taxon>
        <taxon>Tracheophyta</taxon>
        <taxon>Spermatophyta</taxon>
        <taxon>Magnoliopsida</taxon>
        <taxon>eudicotyledons</taxon>
        <taxon>Gunneridae</taxon>
        <taxon>Pentapetalae</taxon>
        <taxon>rosids</taxon>
        <taxon>malvids</taxon>
        <taxon>Malvales</taxon>
        <taxon>Malvaceae</taxon>
        <taxon>Byttnerioideae</taxon>
        <taxon>Theobroma</taxon>
    </lineage>
</organism>
<name>A0AB32VE06_THECC</name>
<dbReference type="SUPFAM" id="SSF52266">
    <property type="entry name" value="SGNH hydrolase"/>
    <property type="match status" value="1"/>
</dbReference>
<dbReference type="Gene3D" id="3.40.50.1110">
    <property type="entry name" value="SGNH hydrolase"/>
    <property type="match status" value="1"/>
</dbReference>
<evidence type="ECO:0000256" key="3">
    <source>
        <dbReference type="ARBA" id="ARBA00022963"/>
    </source>
</evidence>
<evidence type="ECO:0000256" key="2">
    <source>
        <dbReference type="ARBA" id="ARBA00022801"/>
    </source>
</evidence>
<accession>A0AB32VE06</accession>
<feature type="signal peptide" evidence="5">
    <location>
        <begin position="1"/>
        <end position="23"/>
    </location>
</feature>
<dbReference type="InterPro" id="IPR051058">
    <property type="entry name" value="GDSL_Est/Lipase"/>
</dbReference>
<gene>
    <name evidence="7" type="primary">LOC18607467</name>
</gene>
<evidence type="ECO:0000256" key="1">
    <source>
        <dbReference type="ARBA" id="ARBA00008668"/>
    </source>
</evidence>
<dbReference type="GO" id="GO:0016788">
    <property type="term" value="F:hydrolase activity, acting on ester bonds"/>
    <property type="evidence" value="ECO:0007669"/>
    <property type="project" value="InterPro"/>
</dbReference>
<protein>
    <submittedName>
        <fullName evidence="7">GDSL esterase/lipase At5g55050</fullName>
    </submittedName>
</protein>
<dbReference type="Gramene" id="Tc02v2_t004130.1">
    <property type="protein sequence ID" value="Tc02v2_p004130.1"/>
    <property type="gene ID" value="Tc02v2_g004130"/>
</dbReference>
<dbReference type="InterPro" id="IPR035669">
    <property type="entry name" value="SGNH_plant_lipase-like"/>
</dbReference>
<dbReference type="InterPro" id="IPR001087">
    <property type="entry name" value="GDSL"/>
</dbReference>
<dbReference type="Proteomes" id="UP000694886">
    <property type="component" value="Chromosome 2"/>
</dbReference>
<keyword evidence="2" id="KW-0378">Hydrolase</keyword>
<reference evidence="6" key="1">
    <citation type="journal article" date="1997" name="Nucleic Acids Res.">
        <title>tRNAscan-SE: a program for improved detection of transfer RNA genes in genomic sequence.</title>
        <authorList>
            <person name="Lowe T.M."/>
            <person name="Eddy S.R."/>
        </authorList>
    </citation>
    <scope>NUCLEOTIDE SEQUENCE [LARGE SCALE GENOMIC DNA]</scope>
    <source>
        <strain evidence="6">r\B97-61/B2</strain>
    </source>
</reference>
<evidence type="ECO:0000256" key="4">
    <source>
        <dbReference type="ARBA" id="ARBA00023098"/>
    </source>
</evidence>
<dbReference type="AlphaFoldDB" id="A0AB32VE06"/>
<sequence length="358" mass="39352">MAKGLEVFVALSLVIGVLQSANAEVPAIFILGDSTADVGTNNYLPESGIRADFPHNGVDFPFARATGRFSNGLNTADFLAKQFNFKRSPPSYLSLNATSAIKRRRFRGINFSSAGSGLLDTTGQTPQKNVVPMGEQVYQFSTVYNDLLAIKGPSETKNLLSKSLFFISIGSNDILGNYHSSNPMPKEQFIPNLGLVYEQHLRNLISVGARKFGIVSVPPVGCCPSQRLLTANWDCLEELNDQARAFFSTVDTLMRNLSSEFKDMKYSLGNAVEMALDVIDNHLNFNITDVMSACCGNGTLNAESFCTPTANLCSNRRRYFFWDLFHPTQTASRLAAFTLYSGEPRFVAPINFSQLPEA</sequence>
<keyword evidence="3" id="KW-0442">Lipid degradation</keyword>
<dbReference type="CDD" id="cd01837">
    <property type="entry name" value="SGNH_plant_lipase_like"/>
    <property type="match status" value="1"/>
</dbReference>
<keyword evidence="4" id="KW-0443">Lipid metabolism</keyword>
<dbReference type="RefSeq" id="XP_007041706.2">
    <property type="nucleotide sequence ID" value="XM_007041644.2"/>
</dbReference>
<evidence type="ECO:0000313" key="6">
    <source>
        <dbReference type="Proteomes" id="UP000694886"/>
    </source>
</evidence>
<dbReference type="KEGG" id="tcc:18607467"/>